<evidence type="ECO:0000256" key="4">
    <source>
        <dbReference type="ARBA" id="ARBA00022842"/>
    </source>
</evidence>
<keyword evidence="1 10" id="KW-0963">Cytoplasm</keyword>
<dbReference type="AlphaFoldDB" id="A0A151CIX4"/>
<keyword evidence="5 10" id="KW-0521">NADP</keyword>
<feature type="binding site" evidence="10">
    <location>
        <position position="263"/>
    </location>
    <ligand>
        <name>substrate</name>
    </ligand>
</feature>
<feature type="binding site" evidence="10">
    <location>
        <position position="150"/>
    </location>
    <ligand>
        <name>a divalent metal cation</name>
        <dbReference type="ChEBI" id="CHEBI:60240"/>
        <note>ligand shared between dimeric partners</note>
    </ligand>
</feature>
<dbReference type="SUPFAM" id="SSF53659">
    <property type="entry name" value="Isocitrate/Isopropylmalate dehydrogenase-like"/>
    <property type="match status" value="1"/>
</dbReference>
<keyword evidence="4 10" id="KW-0460">Magnesium</keyword>
<feature type="binding site" evidence="10">
    <location>
        <position position="122"/>
    </location>
    <ligand>
        <name>substrate</name>
    </ligand>
</feature>
<dbReference type="GO" id="GO:0051287">
    <property type="term" value="F:NAD binding"/>
    <property type="evidence" value="ECO:0007669"/>
    <property type="project" value="InterPro"/>
</dbReference>
<feature type="binding site" evidence="10">
    <location>
        <position position="255"/>
    </location>
    <ligand>
        <name>a divalent metal cation</name>
        <dbReference type="ChEBI" id="CHEBI:60240"/>
        <note>ligand shared between dimeric partners</note>
    </ligand>
</feature>
<dbReference type="GO" id="GO:0050897">
    <property type="term" value="F:cobalt ion binding"/>
    <property type="evidence" value="ECO:0007669"/>
    <property type="project" value="UniProtKB-UniRule"/>
</dbReference>
<keyword evidence="2 10" id="KW-0479">Metal-binding</keyword>
<comment type="subunit">
    <text evidence="10">Homodimer.</text>
</comment>
<dbReference type="Proteomes" id="UP000075359">
    <property type="component" value="Unassembled WGS sequence"/>
</dbReference>
<dbReference type="GO" id="GO:0050570">
    <property type="term" value="F:4-hydroxythreonine-4-phosphate dehydrogenase activity"/>
    <property type="evidence" value="ECO:0007669"/>
    <property type="project" value="UniProtKB-UniRule"/>
</dbReference>
<protein>
    <recommendedName>
        <fullName evidence="10">4-hydroxythreonine-4-phosphate dehydrogenase</fullName>
        <ecNumber evidence="10">1.1.1.262</ecNumber>
    </recommendedName>
    <alternativeName>
        <fullName evidence="10">4-(phosphohydroxy)-L-threonine dehydrogenase</fullName>
    </alternativeName>
</protein>
<keyword evidence="7 10" id="KW-0520">NAD</keyword>
<dbReference type="EMBL" id="LNKT01000001">
    <property type="protein sequence ID" value="KYJ87447.1"/>
    <property type="molecule type" value="Genomic_DNA"/>
</dbReference>
<dbReference type="PANTHER" id="PTHR30004">
    <property type="entry name" value="4-HYDROXYTHREONINE-4-PHOSPHATE DEHYDROGENASE"/>
    <property type="match status" value="1"/>
</dbReference>
<dbReference type="InterPro" id="IPR037539">
    <property type="entry name" value="PdxA_epsilonprot"/>
</dbReference>
<proteinExistence type="inferred from homology"/>
<feature type="binding site" evidence="10">
    <location>
        <position position="121"/>
    </location>
    <ligand>
        <name>substrate</name>
    </ligand>
</feature>
<feature type="binding site" evidence="10">
    <location>
        <position position="190"/>
    </location>
    <ligand>
        <name>a divalent metal cation</name>
        <dbReference type="ChEBI" id="CHEBI:60240"/>
        <note>ligand shared between dimeric partners</note>
    </ligand>
</feature>
<dbReference type="Gene3D" id="3.40.718.10">
    <property type="entry name" value="Isopropylmalate Dehydrogenase"/>
    <property type="match status" value="1"/>
</dbReference>
<comment type="similarity">
    <text evidence="10">Belongs to the PdxA family.</text>
</comment>
<gene>
    <name evidence="10 11" type="primary">pdxA</name>
    <name evidence="11" type="ORF">AS592_10055</name>
</gene>
<comment type="function">
    <text evidence="10">Catalyzes the NAD(P)-dependent oxidation of 4-(phosphooxy)-L-threonine (HTP) into 2-amino-3-oxo-4-(phosphooxy)butyric acid which spontaneously decarboxylates to form 3-amino-2-oxopropyl phosphate (AHAP).</text>
</comment>
<dbReference type="STRING" id="1630136.AS592_10055"/>
<dbReference type="EC" id="1.1.1.262" evidence="10"/>
<evidence type="ECO:0000256" key="5">
    <source>
        <dbReference type="ARBA" id="ARBA00022857"/>
    </source>
</evidence>
<dbReference type="GO" id="GO:0005737">
    <property type="term" value="C:cytoplasm"/>
    <property type="evidence" value="ECO:0007669"/>
    <property type="project" value="UniProtKB-SubCell"/>
</dbReference>
<comment type="miscellaneous">
    <text evidence="10">The active site is located at the dimer interface.</text>
</comment>
<evidence type="ECO:0000256" key="9">
    <source>
        <dbReference type="ARBA" id="ARBA00023285"/>
    </source>
</evidence>
<keyword evidence="6 10" id="KW-0560">Oxidoreductase</keyword>
<feature type="binding site" evidence="10">
    <location>
        <position position="272"/>
    </location>
    <ligand>
        <name>substrate</name>
    </ligand>
</feature>
<dbReference type="UniPathway" id="UPA00244">
    <property type="reaction ID" value="UER00312"/>
</dbReference>
<dbReference type="GO" id="GO:0008270">
    <property type="term" value="F:zinc ion binding"/>
    <property type="evidence" value="ECO:0007669"/>
    <property type="project" value="UniProtKB-UniRule"/>
</dbReference>
<evidence type="ECO:0000256" key="8">
    <source>
        <dbReference type="ARBA" id="ARBA00023096"/>
    </source>
</evidence>
<comment type="pathway">
    <text evidence="10">Cofactor biosynthesis; pyridoxine 5'-phosphate biosynthesis; pyridoxine 5'-phosphate from D-erythrose 4-phosphate: step 4/5.</text>
</comment>
<dbReference type="InterPro" id="IPR005255">
    <property type="entry name" value="PdxA_fam"/>
</dbReference>
<comment type="subcellular location">
    <subcellularLocation>
        <location evidence="10">Cytoplasm</location>
    </subcellularLocation>
</comment>
<evidence type="ECO:0000256" key="3">
    <source>
        <dbReference type="ARBA" id="ARBA00022833"/>
    </source>
</evidence>
<keyword evidence="12" id="KW-1185">Reference proteome</keyword>
<evidence type="ECO:0000313" key="11">
    <source>
        <dbReference type="EMBL" id="KYJ87447.1"/>
    </source>
</evidence>
<comment type="cofactor">
    <cofactor evidence="10">
        <name>Zn(2+)</name>
        <dbReference type="ChEBI" id="CHEBI:29105"/>
    </cofactor>
    <cofactor evidence="10">
        <name>Mg(2+)</name>
        <dbReference type="ChEBI" id="CHEBI:18420"/>
    </cofactor>
    <cofactor evidence="10">
        <name>Co(2+)</name>
        <dbReference type="ChEBI" id="CHEBI:48828"/>
    </cofactor>
</comment>
<dbReference type="GO" id="GO:0008615">
    <property type="term" value="P:pyridoxine biosynthetic process"/>
    <property type="evidence" value="ECO:0007669"/>
    <property type="project" value="UniProtKB-UniRule"/>
</dbReference>
<dbReference type="GO" id="GO:0042823">
    <property type="term" value="P:pyridoxal phosphate biosynthetic process"/>
    <property type="evidence" value="ECO:0007669"/>
    <property type="project" value="UniProtKB-UniRule"/>
</dbReference>
<reference evidence="11 12" key="1">
    <citation type="submission" date="2015-11" db="EMBL/GenBank/DDBJ databases">
        <title>Draft genome of Sulfurovum riftiae 1812E, a member of the Epsilonproteobacteria isolated from the tube of the deep-sea hydrothermal vent tubewom Riftia pachyptila.</title>
        <authorList>
            <person name="Vetriani C."/>
            <person name="Giovannelli D."/>
        </authorList>
    </citation>
    <scope>NUCLEOTIDE SEQUENCE [LARGE SCALE GENOMIC DNA]</scope>
    <source>
        <strain evidence="11 12">1812E</strain>
    </source>
</reference>
<feature type="binding site" evidence="10">
    <location>
        <position position="281"/>
    </location>
    <ligand>
        <name>substrate</name>
    </ligand>
</feature>
<comment type="catalytic activity">
    <reaction evidence="10">
        <text>4-(phosphooxy)-L-threonine + NAD(+) = 3-amino-2-oxopropyl phosphate + CO2 + NADH</text>
        <dbReference type="Rhea" id="RHEA:32275"/>
        <dbReference type="ChEBI" id="CHEBI:16526"/>
        <dbReference type="ChEBI" id="CHEBI:57279"/>
        <dbReference type="ChEBI" id="CHEBI:57540"/>
        <dbReference type="ChEBI" id="CHEBI:57945"/>
        <dbReference type="ChEBI" id="CHEBI:58452"/>
        <dbReference type="EC" id="1.1.1.262"/>
    </reaction>
</comment>
<name>A0A151CIX4_9BACT</name>
<dbReference type="RefSeq" id="WP_067328300.1">
    <property type="nucleotide sequence ID" value="NZ_LNKT01000001.1"/>
</dbReference>
<evidence type="ECO:0000313" key="12">
    <source>
        <dbReference type="Proteomes" id="UP000075359"/>
    </source>
</evidence>
<keyword evidence="9 10" id="KW-0170">Cobalt</keyword>
<comment type="caution">
    <text evidence="11">The sequence shown here is derived from an EMBL/GenBank/DDBJ whole genome shotgun (WGS) entry which is preliminary data.</text>
</comment>
<keyword evidence="3 10" id="KW-0862">Zinc</keyword>
<sequence>MKKVAISIGDLNGIGIQLALENHQTVSKIVEPLYCIDSKMLQQASEKLNIPIPNNFQILEEETAPSFEIEPGMVCKESGRYAYNSFIEAVEFAKEKKVDAVCTLPIHKKAWELAGIDYKGHTDALRDFFDAEAIMMLGCPRMYVALFTEHIPLKEVAPSIDEKKLTRFLLDFHRTAKPAKTVAVLSLNPHAGDGGVLGNEEEIIQKAIDNANTTLRQAQGTVAEPVEAFTSPLVPDVAFTPNIRKHYTHYVAMYHDQGLAPLKALYFDEGINVSLNLPILRTSVDHGTAFDIAYKGVELNSLSYVNAIKYIVSFS</sequence>
<dbReference type="PANTHER" id="PTHR30004:SF6">
    <property type="entry name" value="D-THREONATE 4-PHOSPHATE DEHYDROGENASE"/>
    <property type="match status" value="1"/>
</dbReference>
<evidence type="ECO:0000256" key="6">
    <source>
        <dbReference type="ARBA" id="ARBA00023002"/>
    </source>
</evidence>
<dbReference type="NCBIfam" id="NF003040">
    <property type="entry name" value="PRK03946.1"/>
    <property type="match status" value="1"/>
</dbReference>
<evidence type="ECO:0000256" key="10">
    <source>
        <dbReference type="HAMAP-Rule" id="MF_02086"/>
    </source>
</evidence>
<organism evidence="11 12">
    <name type="scientific">Sulfurovum riftiae</name>
    <dbReference type="NCBI Taxonomy" id="1630136"/>
    <lineage>
        <taxon>Bacteria</taxon>
        <taxon>Pseudomonadati</taxon>
        <taxon>Campylobacterota</taxon>
        <taxon>Epsilonproteobacteria</taxon>
        <taxon>Campylobacterales</taxon>
        <taxon>Sulfurovaceae</taxon>
        <taxon>Sulfurovum</taxon>
    </lineage>
</organism>
<dbReference type="OrthoDB" id="9801783at2"/>
<evidence type="ECO:0000256" key="2">
    <source>
        <dbReference type="ARBA" id="ARBA00022723"/>
    </source>
</evidence>
<accession>A0A151CIX4</accession>
<dbReference type="Pfam" id="PF04166">
    <property type="entry name" value="PdxA"/>
    <property type="match status" value="1"/>
</dbReference>
<keyword evidence="8 10" id="KW-0664">Pyridoxine biosynthesis</keyword>
<evidence type="ECO:0000256" key="1">
    <source>
        <dbReference type="ARBA" id="ARBA00022490"/>
    </source>
</evidence>
<dbReference type="GO" id="GO:0000287">
    <property type="term" value="F:magnesium ion binding"/>
    <property type="evidence" value="ECO:0007669"/>
    <property type="project" value="UniProtKB-UniRule"/>
</dbReference>
<evidence type="ECO:0000256" key="7">
    <source>
        <dbReference type="ARBA" id="ARBA00023027"/>
    </source>
</evidence>
<dbReference type="HAMAP" id="MF_02086">
    <property type="entry name" value="PdxA_Epsilonprot"/>
    <property type="match status" value="1"/>
</dbReference>